<comment type="subcellular location">
    <subcellularLocation>
        <location evidence="1 7">Cell membrane</location>
        <topology evidence="1 7">Multi-pass membrane protein</topology>
    </subcellularLocation>
</comment>
<gene>
    <name evidence="9" type="ORF">F4Y42_20510</name>
</gene>
<dbReference type="SUPFAM" id="SSF161098">
    <property type="entry name" value="MetI-like"/>
    <property type="match status" value="1"/>
</dbReference>
<dbReference type="InterPro" id="IPR035906">
    <property type="entry name" value="MetI-like_sf"/>
</dbReference>
<proteinExistence type="inferred from homology"/>
<dbReference type="PANTHER" id="PTHR30614:SF41">
    <property type="entry name" value="INNER MEMBRANE AMINO-ACID ABC TRANSPORTER PERMEASE PROTEIN YHDY"/>
    <property type="match status" value="1"/>
</dbReference>
<feature type="transmembrane region" description="Helical" evidence="7">
    <location>
        <begin position="85"/>
        <end position="105"/>
    </location>
</feature>
<keyword evidence="5 7" id="KW-1133">Transmembrane helix</keyword>
<feature type="transmembrane region" description="Helical" evidence="7">
    <location>
        <begin position="375"/>
        <end position="393"/>
    </location>
</feature>
<evidence type="ECO:0000256" key="5">
    <source>
        <dbReference type="ARBA" id="ARBA00022989"/>
    </source>
</evidence>
<dbReference type="PROSITE" id="PS50928">
    <property type="entry name" value="ABC_TM1"/>
    <property type="match status" value="1"/>
</dbReference>
<dbReference type="Gene3D" id="1.10.3720.10">
    <property type="entry name" value="MetI-like"/>
    <property type="match status" value="1"/>
</dbReference>
<evidence type="ECO:0000259" key="8">
    <source>
        <dbReference type="PROSITE" id="PS50928"/>
    </source>
</evidence>
<feature type="transmembrane region" description="Helical" evidence="7">
    <location>
        <begin position="34"/>
        <end position="55"/>
    </location>
</feature>
<dbReference type="PANTHER" id="PTHR30614">
    <property type="entry name" value="MEMBRANE COMPONENT OF AMINO ACID ABC TRANSPORTER"/>
    <property type="match status" value="1"/>
</dbReference>
<feature type="transmembrane region" description="Helical" evidence="7">
    <location>
        <begin position="233"/>
        <end position="252"/>
    </location>
</feature>
<feature type="domain" description="ABC transmembrane type-1" evidence="8">
    <location>
        <begin position="199"/>
        <end position="394"/>
    </location>
</feature>
<comment type="caution">
    <text evidence="9">The sequence shown here is derived from an EMBL/GenBank/DDBJ whole genome shotgun (WGS) entry which is preliminary data.</text>
</comment>
<dbReference type="CDD" id="cd06261">
    <property type="entry name" value="TM_PBP2"/>
    <property type="match status" value="1"/>
</dbReference>
<dbReference type="GO" id="GO:0006865">
    <property type="term" value="P:amino acid transport"/>
    <property type="evidence" value="ECO:0007669"/>
    <property type="project" value="TreeGrafter"/>
</dbReference>
<evidence type="ECO:0000256" key="3">
    <source>
        <dbReference type="ARBA" id="ARBA00022475"/>
    </source>
</evidence>
<feature type="transmembrane region" description="Helical" evidence="7">
    <location>
        <begin position="346"/>
        <end position="363"/>
    </location>
</feature>
<keyword evidence="2 7" id="KW-0813">Transport</keyword>
<evidence type="ECO:0000256" key="6">
    <source>
        <dbReference type="ARBA" id="ARBA00023136"/>
    </source>
</evidence>
<dbReference type="GO" id="GO:0022857">
    <property type="term" value="F:transmembrane transporter activity"/>
    <property type="evidence" value="ECO:0007669"/>
    <property type="project" value="InterPro"/>
</dbReference>
<accession>A0A6B0Z0P7</accession>
<keyword evidence="3" id="KW-1003">Cell membrane</keyword>
<sequence length="406" mass="44735">MTTAAGTPSDRSVLPVTERYTVLGWLRRNLFSDLFNSLLTIVAIGFVIFIARLLLRWAFVNAEWGVIPANFNLIMRGQYPSAEAWRLWLIIHLLGAVVGMMWRLISGQFSGAARVLVAIPFVLMLIPFFAMETRLNLLITAAASGVGYLFAGSLYIQRRGRATAYLLLVYLVVMLILLRGAGADEGLMPPVQPILWGGLLLSLLLAFFGITLSFPLGVLLALGRQSKLPAIRVISVVYIEFIRGVPLISLLFMGQVMLQLFLPDGFPLVDRVLRALVAITLFSAAYTAENVRGGLQSISRGQYEAAQALGLSTFQSTIHIILPQALRAVIPVLVGQFISLFKDTTLVALVGIFDLLGIARTIIANPDWLGTQPEVFAFIAVLFWIFSYSMSYASRRIEQRLGVGER</sequence>
<evidence type="ECO:0000256" key="2">
    <source>
        <dbReference type="ARBA" id="ARBA00022448"/>
    </source>
</evidence>
<feature type="transmembrane region" description="Helical" evidence="7">
    <location>
        <begin position="112"/>
        <end position="131"/>
    </location>
</feature>
<dbReference type="InterPro" id="IPR000515">
    <property type="entry name" value="MetI-like"/>
</dbReference>
<dbReference type="Pfam" id="PF00528">
    <property type="entry name" value="BPD_transp_1"/>
    <property type="match status" value="1"/>
</dbReference>
<evidence type="ECO:0000256" key="1">
    <source>
        <dbReference type="ARBA" id="ARBA00004651"/>
    </source>
</evidence>
<protein>
    <submittedName>
        <fullName evidence="9">Amino acid ABC transporter permease</fullName>
    </submittedName>
</protein>
<feature type="transmembrane region" description="Helical" evidence="7">
    <location>
        <begin position="194"/>
        <end position="221"/>
    </location>
</feature>
<dbReference type="AlphaFoldDB" id="A0A6B0Z0P7"/>
<comment type="similarity">
    <text evidence="7">Belongs to the binding-protein-dependent transport system permease family.</text>
</comment>
<feature type="transmembrane region" description="Helical" evidence="7">
    <location>
        <begin position="163"/>
        <end position="182"/>
    </location>
</feature>
<dbReference type="EMBL" id="VXRG01000174">
    <property type="protein sequence ID" value="MXY95829.1"/>
    <property type="molecule type" value="Genomic_DNA"/>
</dbReference>
<keyword evidence="6 7" id="KW-0472">Membrane</keyword>
<name>A0A6B0Z0P7_9CHLR</name>
<feature type="transmembrane region" description="Helical" evidence="7">
    <location>
        <begin position="137"/>
        <end position="156"/>
    </location>
</feature>
<dbReference type="InterPro" id="IPR043429">
    <property type="entry name" value="ArtM/GltK/GlnP/TcyL/YhdX-like"/>
</dbReference>
<dbReference type="InterPro" id="IPR010065">
    <property type="entry name" value="AA_ABC_transptr_permease_3TM"/>
</dbReference>
<dbReference type="GO" id="GO:0043190">
    <property type="term" value="C:ATP-binding cassette (ABC) transporter complex"/>
    <property type="evidence" value="ECO:0007669"/>
    <property type="project" value="InterPro"/>
</dbReference>
<reference evidence="9" key="1">
    <citation type="submission" date="2019-09" db="EMBL/GenBank/DDBJ databases">
        <title>Characterisation of the sponge microbiome using genome-centric metagenomics.</title>
        <authorList>
            <person name="Engelberts J.P."/>
            <person name="Robbins S.J."/>
            <person name="De Goeij J.M."/>
            <person name="Aranda M."/>
            <person name="Bell S.C."/>
            <person name="Webster N.S."/>
        </authorList>
    </citation>
    <scope>NUCLEOTIDE SEQUENCE</scope>
    <source>
        <strain evidence="9">SB0664_bin_27</strain>
    </source>
</reference>
<evidence type="ECO:0000256" key="7">
    <source>
        <dbReference type="RuleBase" id="RU363032"/>
    </source>
</evidence>
<dbReference type="NCBIfam" id="TIGR01726">
    <property type="entry name" value="HEQRo_perm_3TM"/>
    <property type="match status" value="1"/>
</dbReference>
<evidence type="ECO:0000256" key="4">
    <source>
        <dbReference type="ARBA" id="ARBA00022692"/>
    </source>
</evidence>
<evidence type="ECO:0000313" key="9">
    <source>
        <dbReference type="EMBL" id="MXY95829.1"/>
    </source>
</evidence>
<keyword evidence="4 7" id="KW-0812">Transmembrane</keyword>
<organism evidence="9">
    <name type="scientific">Caldilineaceae bacterium SB0664_bin_27</name>
    <dbReference type="NCBI Taxonomy" id="2605260"/>
    <lineage>
        <taxon>Bacteria</taxon>
        <taxon>Bacillati</taxon>
        <taxon>Chloroflexota</taxon>
        <taxon>Caldilineae</taxon>
        <taxon>Caldilineales</taxon>
        <taxon>Caldilineaceae</taxon>
    </lineage>
</organism>